<evidence type="ECO:0000313" key="3">
    <source>
        <dbReference type="Proteomes" id="UP000309550"/>
    </source>
</evidence>
<dbReference type="PANTHER" id="PTHR43798">
    <property type="entry name" value="MONOACYLGLYCEROL LIPASE"/>
    <property type="match status" value="1"/>
</dbReference>
<gene>
    <name evidence="2" type="ORF">FDT80_07930</name>
</gene>
<keyword evidence="3" id="KW-1185">Reference proteome</keyword>
<dbReference type="GO" id="GO:0016787">
    <property type="term" value="F:hydrolase activity"/>
    <property type="evidence" value="ECO:0007669"/>
    <property type="project" value="UniProtKB-KW"/>
</dbReference>
<dbReference type="EMBL" id="VANS01000001">
    <property type="protein sequence ID" value="TMM55663.1"/>
    <property type="molecule type" value="Genomic_DNA"/>
</dbReference>
<evidence type="ECO:0000259" key="1">
    <source>
        <dbReference type="Pfam" id="PF12697"/>
    </source>
</evidence>
<sequence length="245" mass="26146">MAIHCTLAHSGAWAGVAKVLGEHLTLTAYDLPGHGKSGDWTGEGDLHQVSTDMGRALLTQPMDLVGHSFGATVALRLAVENPAHVRSLTMIEPVFFAPALADEPERVQAHDDLVADYEQGLADGDMESAARGFNRVWGDGTKWADIPKSVRDYMIARIRIVPDGTPMLFDDNAKLLVPGALDRVTMPSLLIEGEASIDVVDAINGALARRLPDARRMVIEGAGHMAPITHPEAVGAAIHALLEVS</sequence>
<dbReference type="SUPFAM" id="SSF53474">
    <property type="entry name" value="alpha/beta-Hydrolases"/>
    <property type="match status" value="1"/>
</dbReference>
<dbReference type="OrthoDB" id="9804723at2"/>
<protein>
    <submittedName>
        <fullName evidence="2">Alpha/beta hydrolase</fullName>
    </submittedName>
</protein>
<dbReference type="AlphaFoldDB" id="A0A5S3PMP9"/>
<dbReference type="Proteomes" id="UP000309550">
    <property type="component" value="Unassembled WGS sequence"/>
</dbReference>
<dbReference type="PRINTS" id="PR00111">
    <property type="entry name" value="ABHYDROLASE"/>
</dbReference>
<dbReference type="Pfam" id="PF12697">
    <property type="entry name" value="Abhydrolase_6"/>
    <property type="match status" value="1"/>
</dbReference>
<dbReference type="Gene3D" id="3.40.50.1820">
    <property type="entry name" value="alpha/beta hydrolase"/>
    <property type="match status" value="1"/>
</dbReference>
<keyword evidence="2" id="KW-0378">Hydrolase</keyword>
<name>A0A5S3PMP9_9RHOB</name>
<feature type="domain" description="AB hydrolase-1" evidence="1">
    <location>
        <begin position="3"/>
        <end position="235"/>
    </location>
</feature>
<organism evidence="2 3">
    <name type="scientific">Sulfitobacter sabulilitoris</name>
    <dbReference type="NCBI Taxonomy" id="2562655"/>
    <lineage>
        <taxon>Bacteria</taxon>
        <taxon>Pseudomonadati</taxon>
        <taxon>Pseudomonadota</taxon>
        <taxon>Alphaproteobacteria</taxon>
        <taxon>Rhodobacterales</taxon>
        <taxon>Roseobacteraceae</taxon>
        <taxon>Sulfitobacter</taxon>
    </lineage>
</organism>
<comment type="caution">
    <text evidence="2">The sequence shown here is derived from an EMBL/GenBank/DDBJ whole genome shotgun (WGS) entry which is preliminary data.</text>
</comment>
<evidence type="ECO:0000313" key="2">
    <source>
        <dbReference type="EMBL" id="TMM55663.1"/>
    </source>
</evidence>
<dbReference type="InterPro" id="IPR050266">
    <property type="entry name" value="AB_hydrolase_sf"/>
</dbReference>
<accession>A0A5S3PMP9</accession>
<dbReference type="InterPro" id="IPR029058">
    <property type="entry name" value="AB_hydrolase_fold"/>
</dbReference>
<reference evidence="2 3" key="1">
    <citation type="submission" date="2019-05" db="EMBL/GenBank/DDBJ databases">
        <title>Sulfitobacter sabulilitoris sp. nov., isolated from a marine sand.</title>
        <authorList>
            <person name="Yoon J.-H."/>
        </authorList>
    </citation>
    <scope>NUCLEOTIDE SEQUENCE [LARGE SCALE GENOMIC DNA]</scope>
    <source>
        <strain evidence="2 3">HSMS-29</strain>
    </source>
</reference>
<dbReference type="InterPro" id="IPR000073">
    <property type="entry name" value="AB_hydrolase_1"/>
</dbReference>
<proteinExistence type="predicted"/>